<dbReference type="PANTHER" id="PTHR33138">
    <property type="entry name" value="OS01G0690200 PROTEIN"/>
    <property type="match status" value="1"/>
</dbReference>
<dbReference type="Proteomes" id="UP000324705">
    <property type="component" value="Chromosome 3B"/>
</dbReference>
<gene>
    <name evidence="5" type="ORF">TRITD_3Bv1G014910</name>
</gene>
<evidence type="ECO:0000259" key="4">
    <source>
        <dbReference type="Pfam" id="PF13947"/>
    </source>
</evidence>
<dbReference type="GO" id="GO:0030247">
    <property type="term" value="F:polysaccharide binding"/>
    <property type="evidence" value="ECO:0007669"/>
    <property type="project" value="InterPro"/>
</dbReference>
<dbReference type="Gramene" id="TRITD3Bv1G014910.1">
    <property type="protein sequence ID" value="TRITD3Bv1G014910.1"/>
    <property type="gene ID" value="TRITD3Bv1G014910"/>
</dbReference>
<keyword evidence="2 3" id="KW-0732">Signal</keyword>
<reference evidence="5 6" key="1">
    <citation type="submission" date="2017-09" db="EMBL/GenBank/DDBJ databases">
        <authorList>
            <consortium name="International Durum Wheat Genome Sequencing Consortium (IDWGSC)"/>
            <person name="Milanesi L."/>
        </authorList>
    </citation>
    <scope>NUCLEOTIDE SEQUENCE [LARGE SCALE GENOMIC DNA]</scope>
    <source>
        <strain evidence="6">cv. Svevo</strain>
    </source>
</reference>
<feature type="chain" id="PRO_5040274788" description="Wall-associated receptor kinase galacturonan-binding domain-containing protein" evidence="3">
    <location>
        <begin position="24"/>
        <end position="96"/>
    </location>
</feature>
<dbReference type="Pfam" id="PF13947">
    <property type="entry name" value="GUB_WAK_bind"/>
    <property type="match status" value="1"/>
</dbReference>
<dbReference type="AlphaFoldDB" id="A0A9R1RW95"/>
<evidence type="ECO:0000313" key="6">
    <source>
        <dbReference type="Proteomes" id="UP000324705"/>
    </source>
</evidence>
<dbReference type="InterPro" id="IPR025287">
    <property type="entry name" value="WAK_GUB"/>
</dbReference>
<dbReference type="PANTHER" id="PTHR33138:SF91">
    <property type="entry name" value="WALL-ASSOCIATED RECEPTOR KINASE GALACTURONAN-BINDING DOMAIN-CONTAINING PROTEIN"/>
    <property type="match status" value="1"/>
</dbReference>
<accession>A0A9R1RW95</accession>
<comment type="subcellular location">
    <subcellularLocation>
        <location evidence="1">Membrane</location>
        <topology evidence="1">Single-pass membrane protein</topology>
    </subcellularLocation>
</comment>
<evidence type="ECO:0000313" key="5">
    <source>
        <dbReference type="EMBL" id="VAH71836.1"/>
    </source>
</evidence>
<keyword evidence="6" id="KW-1185">Reference proteome</keyword>
<proteinExistence type="predicted"/>
<organism evidence="5 6">
    <name type="scientific">Triticum turgidum subsp. durum</name>
    <name type="common">Durum wheat</name>
    <name type="synonym">Triticum durum</name>
    <dbReference type="NCBI Taxonomy" id="4567"/>
    <lineage>
        <taxon>Eukaryota</taxon>
        <taxon>Viridiplantae</taxon>
        <taxon>Streptophyta</taxon>
        <taxon>Embryophyta</taxon>
        <taxon>Tracheophyta</taxon>
        <taxon>Spermatophyta</taxon>
        <taxon>Magnoliopsida</taxon>
        <taxon>Liliopsida</taxon>
        <taxon>Poales</taxon>
        <taxon>Poaceae</taxon>
        <taxon>BOP clade</taxon>
        <taxon>Pooideae</taxon>
        <taxon>Triticodae</taxon>
        <taxon>Triticeae</taxon>
        <taxon>Triticinae</taxon>
        <taxon>Triticum</taxon>
    </lineage>
</organism>
<dbReference type="EMBL" id="LT934116">
    <property type="protein sequence ID" value="VAH71836.1"/>
    <property type="molecule type" value="Genomic_DNA"/>
</dbReference>
<evidence type="ECO:0000256" key="1">
    <source>
        <dbReference type="ARBA" id="ARBA00004167"/>
    </source>
</evidence>
<sequence>MSCCWFLVFAGVWWLPLMMLVVAEEQQGGDCSAKKCGNVIISHPFWLSTEKVERPCGSLDFEVTCKNTLPTLRSSMLATPDSTSTFRRDDFVRSRR</sequence>
<feature type="signal peptide" evidence="3">
    <location>
        <begin position="1"/>
        <end position="23"/>
    </location>
</feature>
<dbReference type="GO" id="GO:0016020">
    <property type="term" value="C:membrane"/>
    <property type="evidence" value="ECO:0007669"/>
    <property type="project" value="UniProtKB-SubCell"/>
</dbReference>
<feature type="domain" description="Wall-associated receptor kinase galacturonan-binding" evidence="4">
    <location>
        <begin position="31"/>
        <end position="73"/>
    </location>
</feature>
<name>A0A9R1RW95_TRITD</name>
<protein>
    <recommendedName>
        <fullName evidence="4">Wall-associated receptor kinase galacturonan-binding domain-containing protein</fullName>
    </recommendedName>
</protein>
<evidence type="ECO:0000256" key="2">
    <source>
        <dbReference type="ARBA" id="ARBA00022729"/>
    </source>
</evidence>
<evidence type="ECO:0000256" key="3">
    <source>
        <dbReference type="SAM" id="SignalP"/>
    </source>
</evidence>